<protein>
    <submittedName>
        <fullName evidence="1">Uncharacterized protein</fullName>
    </submittedName>
</protein>
<comment type="caution">
    <text evidence="1">The sequence shown here is derived from an EMBL/GenBank/DDBJ whole genome shotgun (WGS) entry which is preliminary data.</text>
</comment>
<evidence type="ECO:0000313" key="1">
    <source>
        <dbReference type="EMBL" id="RRT78746.1"/>
    </source>
</evidence>
<name>A0A427ARA9_ENSVE</name>
<dbReference type="EMBL" id="AMZH03001599">
    <property type="protein sequence ID" value="RRT78746.1"/>
    <property type="molecule type" value="Genomic_DNA"/>
</dbReference>
<proteinExistence type="predicted"/>
<gene>
    <name evidence="1" type="ORF">B296_00017716</name>
</gene>
<accession>A0A427ARA9</accession>
<sequence length="210" mass="22767">MQHRPCTAIAFWSHDQHLVGSTAEPSIVHGAAMPQVPRELVAVRVLRLAFPLHLDIVPRDDGLHLLGSHLSPSPSLPPSLPPSSSLFRLRVAGCELEGLRGAPSVIIKNLLLVLFPPSLPPPFFLSEVETGTEPSRQHTSGQAHPKPWSEAMVDLASQMCINPGTVGRMHAHSHGSNLQHSAPDHWPAAGNTHGGWLANSHRKDWFSEMG</sequence>
<evidence type="ECO:0000313" key="2">
    <source>
        <dbReference type="Proteomes" id="UP000287651"/>
    </source>
</evidence>
<dbReference type="AlphaFoldDB" id="A0A427ARA9"/>
<organism evidence="1 2">
    <name type="scientific">Ensete ventricosum</name>
    <name type="common">Abyssinian banana</name>
    <name type="synonym">Musa ensete</name>
    <dbReference type="NCBI Taxonomy" id="4639"/>
    <lineage>
        <taxon>Eukaryota</taxon>
        <taxon>Viridiplantae</taxon>
        <taxon>Streptophyta</taxon>
        <taxon>Embryophyta</taxon>
        <taxon>Tracheophyta</taxon>
        <taxon>Spermatophyta</taxon>
        <taxon>Magnoliopsida</taxon>
        <taxon>Liliopsida</taxon>
        <taxon>Zingiberales</taxon>
        <taxon>Musaceae</taxon>
        <taxon>Ensete</taxon>
    </lineage>
</organism>
<dbReference type="Proteomes" id="UP000287651">
    <property type="component" value="Unassembled WGS sequence"/>
</dbReference>
<reference evidence="1 2" key="1">
    <citation type="journal article" date="2014" name="Agronomy (Basel)">
        <title>A Draft Genome Sequence for Ensete ventricosum, the Drought-Tolerant Tree Against Hunger.</title>
        <authorList>
            <person name="Harrison J."/>
            <person name="Moore K.A."/>
            <person name="Paszkiewicz K."/>
            <person name="Jones T."/>
            <person name="Grant M."/>
            <person name="Ambacheew D."/>
            <person name="Muzemil S."/>
            <person name="Studholme D.J."/>
        </authorList>
    </citation>
    <scope>NUCLEOTIDE SEQUENCE [LARGE SCALE GENOMIC DNA]</scope>
</reference>